<organism evidence="1 2">
    <name type="scientific">Flavobacterium psychrophilum</name>
    <dbReference type="NCBI Taxonomy" id="96345"/>
    <lineage>
        <taxon>Bacteria</taxon>
        <taxon>Pseudomonadati</taxon>
        <taxon>Bacteroidota</taxon>
        <taxon>Flavobacteriia</taxon>
        <taxon>Flavobacteriales</taxon>
        <taxon>Flavobacteriaceae</taxon>
        <taxon>Flavobacterium</taxon>
    </lineage>
</organism>
<accession>A0A8G2G322</accession>
<dbReference type="AlphaFoldDB" id="A0A8G2G322"/>
<evidence type="ECO:0000313" key="2">
    <source>
        <dbReference type="Proteomes" id="UP000596329"/>
    </source>
</evidence>
<evidence type="ECO:0000313" key="1">
    <source>
        <dbReference type="EMBL" id="QRE04759.1"/>
    </source>
</evidence>
<gene>
    <name evidence="1" type="ORF">H0H26_03970</name>
</gene>
<proteinExistence type="predicted"/>
<dbReference type="EMBL" id="CP059075">
    <property type="protein sequence ID" value="QRE04759.1"/>
    <property type="molecule type" value="Genomic_DNA"/>
</dbReference>
<protein>
    <submittedName>
        <fullName evidence="1">Lipase chaperone</fullName>
    </submittedName>
</protein>
<sequence>MNSKEKLYRLMYIALLEIRNDANISGDKKTFEISNLIHNLPSKIKIDSPNFDAILAEIIESAENNKGLKDWLKNNSID</sequence>
<dbReference type="Proteomes" id="UP000596329">
    <property type="component" value="Chromosome"/>
</dbReference>
<reference evidence="1 2" key="1">
    <citation type="submission" date="2020-07" db="EMBL/GenBank/DDBJ databases">
        <title>Genomic characterization of Flavobacterium psychrophilum strains.</title>
        <authorList>
            <person name="Castillo D."/>
            <person name="Jorgensen J."/>
            <person name="Middelboe M."/>
        </authorList>
    </citation>
    <scope>NUCLEOTIDE SEQUENCE [LARGE SCALE GENOMIC DNA]</scope>
    <source>
        <strain evidence="1 2">FPS-R7</strain>
    </source>
</reference>
<name>A0A8G2G322_FLAPS</name>
<dbReference type="RefSeq" id="WP_063742846.1">
    <property type="nucleotide sequence ID" value="NZ_CP059075.1"/>
</dbReference>